<keyword evidence="2" id="KW-0813">Transport</keyword>
<evidence type="ECO:0000256" key="3">
    <source>
        <dbReference type="ARBA" id="ARBA00022741"/>
    </source>
</evidence>
<organism evidence="6 7">
    <name type="scientific">Acidilutibacter cellobiosedens</name>
    <dbReference type="NCBI Taxonomy" id="2507161"/>
    <lineage>
        <taxon>Bacteria</taxon>
        <taxon>Bacillati</taxon>
        <taxon>Bacillota</taxon>
        <taxon>Tissierellia</taxon>
        <taxon>Tissierellales</taxon>
        <taxon>Acidilutibacteraceae</taxon>
        <taxon>Acidilutibacter</taxon>
    </lineage>
</organism>
<dbReference type="InterPro" id="IPR027417">
    <property type="entry name" value="P-loop_NTPase"/>
</dbReference>
<dbReference type="GO" id="GO:0016887">
    <property type="term" value="F:ATP hydrolysis activity"/>
    <property type="evidence" value="ECO:0007669"/>
    <property type="project" value="InterPro"/>
</dbReference>
<dbReference type="RefSeq" id="WP_128752880.1">
    <property type="nucleotide sequence ID" value="NZ_CP035282.1"/>
</dbReference>
<dbReference type="SUPFAM" id="SSF52540">
    <property type="entry name" value="P-loop containing nucleoside triphosphate hydrolases"/>
    <property type="match status" value="1"/>
</dbReference>
<dbReference type="PANTHER" id="PTHR42711">
    <property type="entry name" value="ABC TRANSPORTER ATP-BINDING PROTEIN"/>
    <property type="match status" value="1"/>
</dbReference>
<evidence type="ECO:0000313" key="7">
    <source>
        <dbReference type="Proteomes" id="UP000287969"/>
    </source>
</evidence>
<evidence type="ECO:0000259" key="5">
    <source>
        <dbReference type="PROSITE" id="PS50893"/>
    </source>
</evidence>
<keyword evidence="7" id="KW-1185">Reference proteome</keyword>
<dbReference type="SMART" id="SM00382">
    <property type="entry name" value="AAA"/>
    <property type="match status" value="1"/>
</dbReference>
<evidence type="ECO:0000313" key="6">
    <source>
        <dbReference type="EMBL" id="QAT62348.1"/>
    </source>
</evidence>
<evidence type="ECO:0000256" key="1">
    <source>
        <dbReference type="ARBA" id="ARBA00005417"/>
    </source>
</evidence>
<keyword evidence="3" id="KW-0547">Nucleotide-binding</keyword>
<evidence type="ECO:0000256" key="4">
    <source>
        <dbReference type="ARBA" id="ARBA00022840"/>
    </source>
</evidence>
<reference evidence="7" key="1">
    <citation type="submission" date="2019-01" db="EMBL/GenBank/DDBJ databases">
        <title>Draft genomes of a novel of Sporanaerobacter strains.</title>
        <authorList>
            <person name="Ma S."/>
        </authorList>
    </citation>
    <scope>NUCLEOTIDE SEQUENCE [LARGE SCALE GENOMIC DNA]</scope>
    <source>
        <strain evidence="7">NJN-17</strain>
    </source>
</reference>
<dbReference type="OrthoDB" id="9804819at2"/>
<accession>A0A410QET6</accession>
<proteinExistence type="inferred from homology"/>
<evidence type="ECO:0000256" key="2">
    <source>
        <dbReference type="ARBA" id="ARBA00022448"/>
    </source>
</evidence>
<dbReference type="GO" id="GO:0005524">
    <property type="term" value="F:ATP binding"/>
    <property type="evidence" value="ECO:0007669"/>
    <property type="project" value="UniProtKB-KW"/>
</dbReference>
<dbReference type="PROSITE" id="PS50893">
    <property type="entry name" value="ABC_TRANSPORTER_2"/>
    <property type="match status" value="1"/>
</dbReference>
<name>A0A410QET6_9FIRM</name>
<sequence length="312" mass="35846">MLKISNISKEFGKNNKKVQALNHINLQVDKGEIVCILGHNGAGKTTLIKCISGLIIPTSGEITIDSESVIKNSNIPKNKVGAVLEGSRNIYYYLTPRENLKYFGLLNNLSKREIEERTEYYLNLFDLKNRENDMVKQFSRGMQQKVAIMVALMKEPDILLLDEPTLGLDIISSSIVKNIIKELSEKSNKTIMITTHDVRLIENLDSRVVFMKEGRLVKDDYLSNLKNIIGQEDTYELVITEQSFKRQMNELIETDYQVIDNRENLIIINTTSKKWIAQNIDSLDIININKKEYDFEAIYRRILEEGAINEKP</sequence>
<dbReference type="InterPro" id="IPR003439">
    <property type="entry name" value="ABC_transporter-like_ATP-bd"/>
</dbReference>
<keyword evidence="4 6" id="KW-0067">ATP-binding</keyword>
<dbReference type="KEGG" id="spoa:EQM13_12655"/>
<protein>
    <submittedName>
        <fullName evidence="6">ABC transporter ATP-binding protein</fullName>
    </submittedName>
</protein>
<dbReference type="InterPro" id="IPR050763">
    <property type="entry name" value="ABC_transporter_ATP-binding"/>
</dbReference>
<dbReference type="Gene3D" id="3.40.50.300">
    <property type="entry name" value="P-loop containing nucleotide triphosphate hydrolases"/>
    <property type="match status" value="1"/>
</dbReference>
<dbReference type="Proteomes" id="UP000287969">
    <property type="component" value="Chromosome"/>
</dbReference>
<gene>
    <name evidence="6" type="ORF">EQM13_12655</name>
</gene>
<dbReference type="CDD" id="cd03230">
    <property type="entry name" value="ABC_DR_subfamily_A"/>
    <property type="match status" value="1"/>
</dbReference>
<dbReference type="EMBL" id="CP035282">
    <property type="protein sequence ID" value="QAT62348.1"/>
    <property type="molecule type" value="Genomic_DNA"/>
</dbReference>
<comment type="similarity">
    <text evidence="1">Belongs to the ABC transporter superfamily.</text>
</comment>
<dbReference type="Pfam" id="PF00005">
    <property type="entry name" value="ABC_tran"/>
    <property type="match status" value="1"/>
</dbReference>
<dbReference type="PANTHER" id="PTHR42711:SF5">
    <property type="entry name" value="ABC TRANSPORTER ATP-BINDING PROTEIN NATA"/>
    <property type="match status" value="1"/>
</dbReference>
<feature type="domain" description="ABC transporter" evidence="5">
    <location>
        <begin position="2"/>
        <end position="238"/>
    </location>
</feature>
<dbReference type="InterPro" id="IPR003593">
    <property type="entry name" value="AAA+_ATPase"/>
</dbReference>
<dbReference type="AlphaFoldDB" id="A0A410QET6"/>